<feature type="compositionally biased region" description="Basic residues" evidence="1">
    <location>
        <begin position="116"/>
        <end position="135"/>
    </location>
</feature>
<organism evidence="2">
    <name type="scientific">Percolomonas cosmopolitus</name>
    <dbReference type="NCBI Taxonomy" id="63605"/>
    <lineage>
        <taxon>Eukaryota</taxon>
        <taxon>Discoba</taxon>
        <taxon>Heterolobosea</taxon>
        <taxon>Tetramitia</taxon>
        <taxon>Eutetramitia</taxon>
        <taxon>Percolomonadidae</taxon>
        <taxon>Percolomonas</taxon>
    </lineage>
</organism>
<evidence type="ECO:0000313" key="2">
    <source>
        <dbReference type="EMBL" id="CAD9085271.1"/>
    </source>
</evidence>
<sequence length="414" mass="47171">MSSSSQRPFSRKSTMPCTVNDANSTHSHQYRPSLEGPFLLLSSNPERFASNASTFSDSLPLKMHSSQEESKEKLGRTFTCDGPTAKTIFPVRFTQISIMNGKDKSPSERVPSTPSRKFKKSKFSLKKKSSAKAHKSSTTALSQRIIDSANRDKLVRLYQKYVNPENDGMIHKGVLKRHNLQDSTFRNVIGLRRNTVKVLDAIRKELRMVLEGGHHNLLSDSLFSREDEAQLSEEEEEEAAFSPETDLHFDPDFVLKTPKRKTRSSVKNKVEDEQEKDEVLQMLRSKDTPPSSPQFIESPVVDVSDLMKDVTEGPASLRTVWSTSTSPCIVVPSSSKRRLFGSSQERTIRKRKREELEEEPISKHVAAAFCDEYEIQGGDEHFIMNLDKKEKIQQFNRSPRHKRMRKCLNPERAV</sequence>
<dbReference type="AlphaFoldDB" id="A0A7S1KTB8"/>
<proteinExistence type="predicted"/>
<name>A0A7S1KTB8_9EUKA</name>
<protein>
    <submittedName>
        <fullName evidence="2">Uncharacterized protein</fullName>
    </submittedName>
</protein>
<accession>A0A7S1KTB8</accession>
<gene>
    <name evidence="2" type="ORF">PCOS0759_LOCUS8525</name>
</gene>
<feature type="compositionally biased region" description="Polar residues" evidence="1">
    <location>
        <begin position="15"/>
        <end position="27"/>
    </location>
</feature>
<dbReference type="EMBL" id="HBGD01010373">
    <property type="protein sequence ID" value="CAD9085271.1"/>
    <property type="molecule type" value="Transcribed_RNA"/>
</dbReference>
<reference evidence="2" key="1">
    <citation type="submission" date="2021-01" db="EMBL/GenBank/DDBJ databases">
        <authorList>
            <person name="Corre E."/>
            <person name="Pelletier E."/>
            <person name="Niang G."/>
            <person name="Scheremetjew M."/>
            <person name="Finn R."/>
            <person name="Kale V."/>
            <person name="Holt S."/>
            <person name="Cochrane G."/>
            <person name="Meng A."/>
            <person name="Brown T."/>
            <person name="Cohen L."/>
        </authorList>
    </citation>
    <scope>NUCLEOTIDE SEQUENCE</scope>
    <source>
        <strain evidence="2">WS</strain>
    </source>
</reference>
<feature type="compositionally biased region" description="Low complexity" evidence="1">
    <location>
        <begin position="1"/>
        <end position="13"/>
    </location>
</feature>
<feature type="region of interest" description="Disordered" evidence="1">
    <location>
        <begin position="57"/>
        <end position="77"/>
    </location>
</feature>
<feature type="compositionally biased region" description="Basic and acidic residues" evidence="1">
    <location>
        <begin position="65"/>
        <end position="75"/>
    </location>
</feature>
<evidence type="ECO:0000256" key="1">
    <source>
        <dbReference type="SAM" id="MobiDB-lite"/>
    </source>
</evidence>
<feature type="region of interest" description="Disordered" evidence="1">
    <location>
        <begin position="100"/>
        <end position="142"/>
    </location>
</feature>
<feature type="region of interest" description="Disordered" evidence="1">
    <location>
        <begin position="1"/>
        <end position="36"/>
    </location>
</feature>